<evidence type="ECO:0008006" key="5">
    <source>
        <dbReference type="Google" id="ProtNLM"/>
    </source>
</evidence>
<keyword evidence="2" id="KW-0812">Transmembrane</keyword>
<dbReference type="AlphaFoldDB" id="A0A078BBM6"/>
<evidence type="ECO:0000313" key="4">
    <source>
        <dbReference type="Proteomes" id="UP000039865"/>
    </source>
</evidence>
<feature type="region of interest" description="Disordered" evidence="1">
    <location>
        <begin position="232"/>
        <end position="292"/>
    </location>
</feature>
<dbReference type="Proteomes" id="UP000039865">
    <property type="component" value="Unassembled WGS sequence"/>
</dbReference>
<dbReference type="EMBL" id="CCKQ01018687">
    <property type="protein sequence ID" value="CDW90667.1"/>
    <property type="molecule type" value="Genomic_DNA"/>
</dbReference>
<name>A0A078BBM6_STYLE</name>
<gene>
    <name evidence="3" type="primary">Contig13644.g14549</name>
    <name evidence="3" type="ORF">STYLEM_19812</name>
</gene>
<accession>A0A078BBM6</accession>
<feature type="compositionally biased region" description="Low complexity" evidence="1">
    <location>
        <begin position="245"/>
        <end position="273"/>
    </location>
</feature>
<evidence type="ECO:0000256" key="2">
    <source>
        <dbReference type="SAM" id="Phobius"/>
    </source>
</evidence>
<protein>
    <recommendedName>
        <fullName evidence="5">Transmembrane protein</fullName>
    </recommendedName>
</protein>
<dbReference type="InParanoid" id="A0A078BBM6"/>
<keyword evidence="4" id="KW-1185">Reference proteome</keyword>
<sequence>MRNHFASFSIAKKQSPESLIITVQIGKDSFFDLQFESEMNSKISGYTIIKQDLIISSTESSVNDRFDFFFLENDEEKLCYKEAIKDKNWSKECAFLNDRKRKTFLNKKDFIYKFEVDHLLDFEFNNTMIIIDNSPFPYNKTTSEGAIEVSIMKENIYTSSMNYYTASYCLILVFSMLFIILLGTLVKFYRVNVSLKRDVEQFKTSFQIKTMPQSFIAHFSVLDKTARFPTLDGSRYQSKNKKSSNSKTLKVSNGSNNSSRKQSKNNSNLSSQNPTPTNQQTKILNGKKNKRDSISEIESHINSNDISHIENGKNSINDISKIGENNSEYLIGVSSNSRNFNKSIFNNSNTFNKKAINRINSTRIQEDSEYQRRDFGQSRISQDLRKHEGQYKLNSFNGQQIFILNFNSMLRTGGSKKLLSKENQLIRHKDRINSSMISENSIKKIEWNSDSDFENSSDEDLSSKK</sequence>
<feature type="transmembrane region" description="Helical" evidence="2">
    <location>
        <begin position="163"/>
        <end position="186"/>
    </location>
</feature>
<keyword evidence="2" id="KW-0472">Membrane</keyword>
<feature type="compositionally biased region" description="Polar residues" evidence="1">
    <location>
        <begin position="274"/>
        <end position="283"/>
    </location>
</feature>
<evidence type="ECO:0000313" key="3">
    <source>
        <dbReference type="EMBL" id="CDW90667.1"/>
    </source>
</evidence>
<dbReference type="OrthoDB" id="10673482at2759"/>
<evidence type="ECO:0000256" key="1">
    <source>
        <dbReference type="SAM" id="MobiDB-lite"/>
    </source>
</evidence>
<proteinExistence type="predicted"/>
<organism evidence="3 4">
    <name type="scientific">Stylonychia lemnae</name>
    <name type="common">Ciliate</name>
    <dbReference type="NCBI Taxonomy" id="5949"/>
    <lineage>
        <taxon>Eukaryota</taxon>
        <taxon>Sar</taxon>
        <taxon>Alveolata</taxon>
        <taxon>Ciliophora</taxon>
        <taxon>Intramacronucleata</taxon>
        <taxon>Spirotrichea</taxon>
        <taxon>Stichotrichia</taxon>
        <taxon>Sporadotrichida</taxon>
        <taxon>Oxytrichidae</taxon>
        <taxon>Stylonychinae</taxon>
        <taxon>Stylonychia</taxon>
    </lineage>
</organism>
<keyword evidence="2" id="KW-1133">Transmembrane helix</keyword>
<reference evidence="3 4" key="1">
    <citation type="submission" date="2014-06" db="EMBL/GenBank/DDBJ databases">
        <authorList>
            <person name="Swart Estienne"/>
        </authorList>
    </citation>
    <scope>NUCLEOTIDE SEQUENCE [LARGE SCALE GENOMIC DNA]</scope>
    <source>
        <strain evidence="3 4">130c</strain>
    </source>
</reference>